<dbReference type="InterPro" id="IPR029054">
    <property type="entry name" value="dUTPase-like"/>
</dbReference>
<evidence type="ECO:0000313" key="6">
    <source>
        <dbReference type="Proteomes" id="UP001652625"/>
    </source>
</evidence>
<dbReference type="RefSeq" id="XP_065662781.1">
    <property type="nucleotide sequence ID" value="XM_065806709.1"/>
</dbReference>
<keyword evidence="4" id="KW-0546">Nucleotide metabolism</keyword>
<organism evidence="6 7">
    <name type="scientific">Hydra vulgaris</name>
    <name type="common">Hydra</name>
    <name type="synonym">Hydra attenuata</name>
    <dbReference type="NCBI Taxonomy" id="6087"/>
    <lineage>
        <taxon>Eukaryota</taxon>
        <taxon>Metazoa</taxon>
        <taxon>Cnidaria</taxon>
        <taxon>Hydrozoa</taxon>
        <taxon>Hydroidolina</taxon>
        <taxon>Anthoathecata</taxon>
        <taxon>Aplanulata</taxon>
        <taxon>Hydridae</taxon>
        <taxon>Hydra</taxon>
    </lineage>
</organism>
<protein>
    <recommendedName>
        <fullName evidence="3">dUTP diphosphatase</fullName>
        <ecNumber evidence="3">3.6.1.23</ecNumber>
    </recommendedName>
</protein>
<dbReference type="GeneID" id="136085406"/>
<feature type="domain" description="dUTPase-like" evidence="5">
    <location>
        <begin position="50"/>
        <end position="100"/>
    </location>
</feature>
<dbReference type="SUPFAM" id="SSF51283">
    <property type="entry name" value="dUTPase-like"/>
    <property type="match status" value="1"/>
</dbReference>
<evidence type="ECO:0000259" key="5">
    <source>
        <dbReference type="Pfam" id="PF00692"/>
    </source>
</evidence>
<evidence type="ECO:0000256" key="1">
    <source>
        <dbReference type="ARBA" id="ARBA00005142"/>
    </source>
</evidence>
<dbReference type="EC" id="3.6.1.23" evidence="3"/>
<evidence type="ECO:0000256" key="3">
    <source>
        <dbReference type="ARBA" id="ARBA00012379"/>
    </source>
</evidence>
<name>A0ABM4CLW5_HYDVU</name>
<dbReference type="Pfam" id="PF00692">
    <property type="entry name" value="dUTPase"/>
    <property type="match status" value="1"/>
</dbReference>
<evidence type="ECO:0000256" key="4">
    <source>
        <dbReference type="ARBA" id="ARBA00023080"/>
    </source>
</evidence>
<dbReference type="InterPro" id="IPR036157">
    <property type="entry name" value="dUTPase-like_sf"/>
</dbReference>
<dbReference type="PANTHER" id="PTHR11241:SF0">
    <property type="entry name" value="DEOXYURIDINE 5'-TRIPHOSPHATE NUCLEOTIDOHYDROLASE"/>
    <property type="match status" value="1"/>
</dbReference>
<sequence>MAEEEKQFYENTRLAIIIKTIDTEEWYFYETKHSACFDLRSIAYKYGVGVFNAPGIIDADYKDENKVLLYNTLEDDYIINRGDAVAQMGFIKTLKALKIVTEIDGCSCRDVTMTTNKDVERNGGFGSTGK</sequence>
<reference evidence="7" key="1">
    <citation type="submission" date="2025-08" db="UniProtKB">
        <authorList>
            <consortium name="RefSeq"/>
        </authorList>
    </citation>
    <scope>IDENTIFICATION</scope>
</reference>
<evidence type="ECO:0000256" key="2">
    <source>
        <dbReference type="ARBA" id="ARBA00006581"/>
    </source>
</evidence>
<dbReference type="Gene3D" id="2.70.40.10">
    <property type="match status" value="1"/>
</dbReference>
<evidence type="ECO:0000313" key="7">
    <source>
        <dbReference type="RefSeq" id="XP_065662781.1"/>
    </source>
</evidence>
<keyword evidence="6" id="KW-1185">Reference proteome</keyword>
<dbReference type="InterPro" id="IPR008181">
    <property type="entry name" value="dUTPase"/>
</dbReference>
<gene>
    <name evidence="7" type="primary">LOC136085406</name>
</gene>
<dbReference type="PANTHER" id="PTHR11241">
    <property type="entry name" value="DEOXYURIDINE 5'-TRIPHOSPHATE NUCLEOTIDOHYDROLASE"/>
    <property type="match status" value="1"/>
</dbReference>
<comment type="similarity">
    <text evidence="2">Belongs to the dUTPase family.</text>
</comment>
<proteinExistence type="inferred from homology"/>
<dbReference type="Proteomes" id="UP001652625">
    <property type="component" value="Chromosome 09"/>
</dbReference>
<comment type="pathway">
    <text evidence="1">Pyrimidine metabolism; dUMP biosynthesis; dUMP from dCTP (dUTP route): step 2/2.</text>
</comment>
<accession>A0ABM4CLW5</accession>